<proteinExistence type="predicted"/>
<evidence type="ECO:0000313" key="1">
    <source>
        <dbReference type="EMBL" id="AZU98687.1"/>
    </source>
</evidence>
<accession>A0A3T0IGZ5</accession>
<reference evidence="1 2" key="1">
    <citation type="submission" date="2018-12" db="EMBL/GenBank/DDBJ databases">
        <title>Successful treatment of antibiotic resistant microbial bone infection with bacteriophages.</title>
        <authorList>
            <person name="Nir-Paz R."/>
            <person name="Gelman D."/>
            <person name="Khouri A."/>
            <person name="Sisson B.M."/>
            <person name="Fackler J."/>
            <person name="Oren S.A."/>
            <person name="Khalifa L."/>
            <person name="Rimon A."/>
            <person name="Glazer S.C."/>
            <person name="Moses A.E."/>
            <person name="Yoram W."/>
            <person name="Schooley R.T."/>
            <person name="Hazan R."/>
        </authorList>
    </citation>
    <scope>NUCLEOTIDE SEQUENCE [LARGE SCALE GENOMIC DNA]</scope>
</reference>
<dbReference type="KEGG" id="vg:55811446"/>
<dbReference type="GeneID" id="55811446"/>
<name>A0A3T0IGZ5_9CAUD</name>
<dbReference type="Proteomes" id="UP000287416">
    <property type="component" value="Segment"/>
</dbReference>
<dbReference type="EMBL" id="MK278860">
    <property type="protein sequence ID" value="AZU98687.1"/>
    <property type="molecule type" value="Genomic_DNA"/>
</dbReference>
<keyword evidence="2" id="KW-1185">Reference proteome</keyword>
<evidence type="ECO:0000313" key="2">
    <source>
        <dbReference type="Proteomes" id="UP000287416"/>
    </source>
</evidence>
<sequence>MTIDVVYIKPSIAMQLHDIADELEQFFIGQFGIKKYQSSMYISMGIRVHDWIERFKQSMTERVSDISVINVLISEPIDVVITTRQLHELADLIKRRAIIVEKLTNV</sequence>
<protein>
    <submittedName>
        <fullName evidence="1">Uncharacterized protein</fullName>
    </submittedName>
</protein>
<organism evidence="1 2">
    <name type="scientific">Acinetobacter phage AbTZA1</name>
    <dbReference type="NCBI Taxonomy" id="2500827"/>
    <lineage>
        <taxon>Viruses</taxon>
        <taxon>Duplodnaviria</taxon>
        <taxon>Heunggongvirae</taxon>
        <taxon>Uroviricota</taxon>
        <taxon>Caudoviricetes</taxon>
        <taxon>Pantevenvirales</taxon>
        <taxon>Straboviridae</taxon>
        <taxon>Twarogvirinae</taxon>
        <taxon>Hadassahvirus</taxon>
        <taxon>Hadassahvirus azbtza1</taxon>
    </lineage>
</organism>
<dbReference type="RefSeq" id="YP_009882150.1">
    <property type="nucleotide sequence ID" value="NC_049445.1"/>
</dbReference>